<evidence type="ECO:0000313" key="4">
    <source>
        <dbReference type="Proteomes" id="UP000283426"/>
    </source>
</evidence>
<dbReference type="EMBL" id="QRYW01000003">
    <property type="protein sequence ID" value="RGV30156.1"/>
    <property type="molecule type" value="Genomic_DNA"/>
</dbReference>
<evidence type="ECO:0000313" key="5">
    <source>
        <dbReference type="Proteomes" id="UP000284434"/>
    </source>
</evidence>
<dbReference type="EMBL" id="QSCO01000014">
    <property type="protein sequence ID" value="RGY06007.1"/>
    <property type="molecule type" value="Genomic_DNA"/>
</dbReference>
<reference evidence="4 5" key="1">
    <citation type="submission" date="2018-08" db="EMBL/GenBank/DDBJ databases">
        <title>A genome reference for cultivated species of the human gut microbiota.</title>
        <authorList>
            <person name="Zou Y."/>
            <person name="Xue W."/>
            <person name="Luo G."/>
        </authorList>
    </citation>
    <scope>NUCLEOTIDE SEQUENCE [LARGE SCALE GENOMIC DNA]</scope>
    <source>
        <strain evidence="2 4">AF14-6AC</strain>
        <strain evidence="3 5">OF03-11</strain>
    </source>
</reference>
<proteinExistence type="predicted"/>
<accession>A0A413IB03</accession>
<feature type="transmembrane region" description="Helical" evidence="1">
    <location>
        <begin position="51"/>
        <end position="70"/>
    </location>
</feature>
<dbReference type="Proteomes" id="UP000283426">
    <property type="component" value="Unassembled WGS sequence"/>
</dbReference>
<keyword evidence="1" id="KW-1133">Transmembrane helix</keyword>
<keyword evidence="1" id="KW-0812">Transmembrane</keyword>
<comment type="caution">
    <text evidence="3">The sequence shown here is derived from an EMBL/GenBank/DDBJ whole genome shotgun (WGS) entry which is preliminary data.</text>
</comment>
<evidence type="ECO:0000256" key="1">
    <source>
        <dbReference type="SAM" id="Phobius"/>
    </source>
</evidence>
<feature type="transmembrane region" description="Helical" evidence="1">
    <location>
        <begin position="18"/>
        <end position="39"/>
    </location>
</feature>
<dbReference type="RefSeq" id="WP_118103989.1">
    <property type="nucleotide sequence ID" value="NZ_JABWDG010000002.1"/>
</dbReference>
<keyword evidence="1" id="KW-0472">Membrane</keyword>
<organism evidence="3 5">
    <name type="scientific">Odoribacter splanchnicus</name>
    <dbReference type="NCBI Taxonomy" id="28118"/>
    <lineage>
        <taxon>Bacteria</taxon>
        <taxon>Pseudomonadati</taxon>
        <taxon>Bacteroidota</taxon>
        <taxon>Bacteroidia</taxon>
        <taxon>Bacteroidales</taxon>
        <taxon>Odoribacteraceae</taxon>
        <taxon>Odoribacter</taxon>
    </lineage>
</organism>
<dbReference type="AlphaFoldDB" id="A0A413IB03"/>
<name>A0A413IB03_9BACT</name>
<sequence length="205" mass="24081">MEKESEAWISYNVRPWYYYWKFFLESGVWAGLLITATVLPVWNRQLRHNKLYLLPLLWMLVALVLLSLLPEKKMRYIFPLLIPASMLMGELVDWWKKSFVCGAVKRTDSLIFRSNVWLVAIAVALLPVAGWIFMFSCGKMTLLLWFVVTCICLGVVLVLVWSGLRMRVSYMENKGTGILFYFLEQYPRPFVLTIFNPIKYVRSVF</sequence>
<dbReference type="Proteomes" id="UP000284434">
    <property type="component" value="Unassembled WGS sequence"/>
</dbReference>
<protein>
    <submittedName>
        <fullName evidence="3">Uncharacterized protein</fullName>
    </submittedName>
</protein>
<gene>
    <name evidence="2" type="ORF">DWW24_01755</name>
    <name evidence="3" type="ORF">DXA53_10575</name>
</gene>
<feature type="transmembrane region" description="Helical" evidence="1">
    <location>
        <begin position="142"/>
        <end position="164"/>
    </location>
</feature>
<evidence type="ECO:0000313" key="2">
    <source>
        <dbReference type="EMBL" id="RGV30156.1"/>
    </source>
</evidence>
<evidence type="ECO:0000313" key="3">
    <source>
        <dbReference type="EMBL" id="RGY06007.1"/>
    </source>
</evidence>
<feature type="transmembrane region" description="Helical" evidence="1">
    <location>
        <begin position="116"/>
        <end position="136"/>
    </location>
</feature>